<organism evidence="1 2">
    <name type="scientific">Leptospira santarosai serovar Shermani str. LT 821</name>
    <dbReference type="NCBI Taxonomy" id="758847"/>
    <lineage>
        <taxon>Bacteria</taxon>
        <taxon>Pseudomonadati</taxon>
        <taxon>Spirochaetota</taxon>
        <taxon>Spirochaetia</taxon>
        <taxon>Leptospirales</taxon>
        <taxon>Leptospiraceae</taxon>
        <taxon>Leptospira</taxon>
    </lineage>
</organism>
<name>A0A097ESD2_9LEPT</name>
<gene>
    <name evidence="1" type="ORF">LSS_21195</name>
</gene>
<reference evidence="1 2" key="1">
    <citation type="journal article" date="2012" name="Gene">
        <title>Sequence of Leptospira santarosai serovar Shermani genome and prediction of virulence-associated genes.</title>
        <authorList>
            <person name="Chou L.F."/>
            <person name="Chen Y.T."/>
            <person name="Lu C.W."/>
            <person name="Ko Y.C."/>
            <person name="Tang C.Y."/>
            <person name="Pan M.J."/>
            <person name="Tian Y.C."/>
            <person name="Chiu C.H."/>
            <person name="Hung C.C."/>
            <person name="Yang C.W."/>
        </authorList>
    </citation>
    <scope>NUCLEOTIDE SEQUENCE [LARGE SCALE GENOMIC DNA]</scope>
    <source>
        <strain evidence="1">LT 821</strain>
    </source>
</reference>
<dbReference type="EMBL" id="CP006694">
    <property type="protein sequence ID" value="AIT10847.1"/>
    <property type="molecule type" value="Genomic_DNA"/>
</dbReference>
<evidence type="ECO:0000313" key="2">
    <source>
        <dbReference type="Proteomes" id="UP000035800"/>
    </source>
</evidence>
<dbReference type="RefSeq" id="WP_004465501.1">
    <property type="nucleotide sequence ID" value="NZ_CP006694.1"/>
</dbReference>
<dbReference type="KEGG" id="lst:LSS_21195"/>
<sequence>MVSRALYKNGFRDFDFWIRFLLNERNGLKTFDFFASKGASFRAGSKMSRLKKQFPKMLYWNEPTEFT</sequence>
<dbReference type="Proteomes" id="UP000035800">
    <property type="component" value="Chromosome I"/>
</dbReference>
<reference evidence="1 2" key="2">
    <citation type="journal article" date="2014" name="Emerg. Microbes Infect.">
        <title>Potential impact on kidney infection: a whole-genome analysis of Leptospira santarosai serovar Shermani.</title>
        <authorList>
            <person name="Chou L.F."/>
            <person name="Chen T.W."/>
            <person name="Ko Y.C."/>
            <person name="Pan M.J."/>
            <person name="Tian Y.C."/>
            <person name="Chiu C.H."/>
            <person name="Tang P."/>
            <person name="Hung C.C."/>
            <person name="Yang C.W."/>
        </authorList>
    </citation>
    <scope>NUCLEOTIDE SEQUENCE</scope>
    <source>
        <strain evidence="1 2">LT 821</strain>
    </source>
</reference>
<dbReference type="STRING" id="758847.LSS_21195"/>
<dbReference type="GeneID" id="29740955"/>
<evidence type="ECO:0000313" key="1">
    <source>
        <dbReference type="EMBL" id="AIT10847.1"/>
    </source>
</evidence>
<protein>
    <submittedName>
        <fullName evidence="1">Uncharacterized protein</fullName>
    </submittedName>
</protein>
<accession>A0A097ESD2</accession>
<dbReference type="AlphaFoldDB" id="A0A097ESD2"/>
<proteinExistence type="predicted"/>